<dbReference type="HOGENOM" id="CLU_019602_18_5_9"/>
<proteinExistence type="predicted"/>
<reference evidence="4" key="2">
    <citation type="submission" date="2015-03" db="EMBL/GenBank/DDBJ databases">
        <title>Genome sequence of Paenibacillus beijingensis strain DSM 24997T.</title>
        <authorList>
            <person name="Kwak Y."/>
            <person name="Shin J.-H."/>
        </authorList>
    </citation>
    <scope>NUCLEOTIDE SEQUENCE [LARGE SCALE GENOMIC DNA]</scope>
    <source>
        <strain evidence="4">DSM 24997</strain>
    </source>
</reference>
<name>A0A0D5NQ80_9BACL</name>
<protein>
    <recommendedName>
        <fullName evidence="2">Solute-binding protein family 3/N-terminal domain-containing protein</fullName>
    </recommendedName>
</protein>
<dbReference type="PANTHER" id="PTHR35936">
    <property type="entry name" value="MEMBRANE-BOUND LYTIC MUREIN TRANSGLYCOSYLASE F"/>
    <property type="match status" value="1"/>
</dbReference>
<feature type="domain" description="Solute-binding protein family 3/N-terminal" evidence="2">
    <location>
        <begin position="8"/>
        <end position="234"/>
    </location>
</feature>
<keyword evidence="4" id="KW-1185">Reference proteome</keyword>
<keyword evidence="1" id="KW-0732">Signal</keyword>
<dbReference type="SUPFAM" id="SSF53850">
    <property type="entry name" value="Periplasmic binding protein-like II"/>
    <property type="match status" value="1"/>
</dbReference>
<evidence type="ECO:0000256" key="1">
    <source>
        <dbReference type="ARBA" id="ARBA00022729"/>
    </source>
</evidence>
<accession>A0A0D5NQ80</accession>
<evidence type="ECO:0000313" key="4">
    <source>
        <dbReference type="Proteomes" id="UP000032633"/>
    </source>
</evidence>
<dbReference type="PATRIC" id="fig|1126833.4.peg.285"/>
<dbReference type="KEGG" id="pbj:VN24_01265"/>
<gene>
    <name evidence="3" type="ORF">VN24_01265</name>
</gene>
<dbReference type="STRING" id="1126833.VN24_01265"/>
<evidence type="ECO:0000259" key="2">
    <source>
        <dbReference type="SMART" id="SM00062"/>
    </source>
</evidence>
<dbReference type="Pfam" id="PF00497">
    <property type="entry name" value="SBP_bac_3"/>
    <property type="match status" value="1"/>
</dbReference>
<organism evidence="3 4">
    <name type="scientific">Paenibacillus beijingensis</name>
    <dbReference type="NCBI Taxonomy" id="1126833"/>
    <lineage>
        <taxon>Bacteria</taxon>
        <taxon>Bacillati</taxon>
        <taxon>Bacillota</taxon>
        <taxon>Bacilli</taxon>
        <taxon>Bacillales</taxon>
        <taxon>Paenibacillaceae</taxon>
        <taxon>Paenibacillus</taxon>
    </lineage>
</organism>
<dbReference type="SMART" id="SM00062">
    <property type="entry name" value="PBPb"/>
    <property type="match status" value="1"/>
</dbReference>
<dbReference type="Gene3D" id="3.40.190.10">
    <property type="entry name" value="Periplasmic binding protein-like II"/>
    <property type="match status" value="2"/>
</dbReference>
<dbReference type="AlphaFoldDB" id="A0A0D5NQ80"/>
<evidence type="ECO:0000313" key="3">
    <source>
        <dbReference type="EMBL" id="AJY77416.1"/>
    </source>
</evidence>
<sequence>MKQVMAKKLVVTGNEPDFFPFQYVENGENKGYGVDLLAYVAKDMGIEYRQILLPWDGVLPGLESKKFDFISDVLLMTPERLEKYLFTSPIADGSVAVLVRKDNKDIQSPADMAGKVVGALRGSAMMKILKDYNTTELNGGVKEIKEFVGYPEAYEDLKNGRIDAVANTMPNLQALVMKFPDQYKIVDKIGPKVYLGWAFRKEDKALRDRVEQSITKAKEDGTIAKLLEKYFAESYDLPKDVPN</sequence>
<dbReference type="Proteomes" id="UP000032633">
    <property type="component" value="Chromosome"/>
</dbReference>
<dbReference type="InterPro" id="IPR001638">
    <property type="entry name" value="Solute-binding_3/MltF_N"/>
</dbReference>
<dbReference type="EMBL" id="CP011058">
    <property type="protein sequence ID" value="AJY77416.1"/>
    <property type="molecule type" value="Genomic_DNA"/>
</dbReference>
<reference evidence="3 4" key="1">
    <citation type="journal article" date="2015" name="J. Biotechnol.">
        <title>Complete genome sequence of Paenibacillus beijingensis 7188(T) (=DSM 24997(T)), a novel rhizobacterium from jujube garden soil.</title>
        <authorList>
            <person name="Kwak Y."/>
            <person name="Shin J.H."/>
        </authorList>
    </citation>
    <scope>NUCLEOTIDE SEQUENCE [LARGE SCALE GENOMIC DNA]</scope>
    <source>
        <strain evidence="3 4">DSM 24997</strain>
    </source>
</reference>
<dbReference type="PANTHER" id="PTHR35936:SF19">
    <property type="entry name" value="AMINO-ACID-BINDING PROTEIN YXEM-RELATED"/>
    <property type="match status" value="1"/>
</dbReference>